<feature type="region of interest" description="Disordered" evidence="1">
    <location>
        <begin position="375"/>
        <end position="395"/>
    </location>
</feature>
<protein>
    <submittedName>
        <fullName evidence="2">Uncharacterized protein</fullName>
    </submittedName>
</protein>
<keyword evidence="3" id="KW-1185">Reference proteome</keyword>
<reference evidence="2 3" key="1">
    <citation type="journal article" date="2019" name="Nat. Ecol. Evol.">
        <title>Megaphylogeny resolves global patterns of mushroom evolution.</title>
        <authorList>
            <person name="Varga T."/>
            <person name="Krizsan K."/>
            <person name="Foldi C."/>
            <person name="Dima B."/>
            <person name="Sanchez-Garcia M."/>
            <person name="Sanchez-Ramirez S."/>
            <person name="Szollosi G.J."/>
            <person name="Szarkandi J.G."/>
            <person name="Papp V."/>
            <person name="Albert L."/>
            <person name="Andreopoulos W."/>
            <person name="Angelini C."/>
            <person name="Antonin V."/>
            <person name="Barry K.W."/>
            <person name="Bougher N.L."/>
            <person name="Buchanan P."/>
            <person name="Buyck B."/>
            <person name="Bense V."/>
            <person name="Catcheside P."/>
            <person name="Chovatia M."/>
            <person name="Cooper J."/>
            <person name="Damon W."/>
            <person name="Desjardin D."/>
            <person name="Finy P."/>
            <person name="Geml J."/>
            <person name="Haridas S."/>
            <person name="Hughes K."/>
            <person name="Justo A."/>
            <person name="Karasinski D."/>
            <person name="Kautmanova I."/>
            <person name="Kiss B."/>
            <person name="Kocsube S."/>
            <person name="Kotiranta H."/>
            <person name="LaButti K.M."/>
            <person name="Lechner B.E."/>
            <person name="Liimatainen K."/>
            <person name="Lipzen A."/>
            <person name="Lukacs Z."/>
            <person name="Mihaltcheva S."/>
            <person name="Morgado L.N."/>
            <person name="Niskanen T."/>
            <person name="Noordeloos M.E."/>
            <person name="Ohm R.A."/>
            <person name="Ortiz-Santana B."/>
            <person name="Ovrebo C."/>
            <person name="Racz N."/>
            <person name="Riley R."/>
            <person name="Savchenko A."/>
            <person name="Shiryaev A."/>
            <person name="Soop K."/>
            <person name="Spirin V."/>
            <person name="Szebenyi C."/>
            <person name="Tomsovsky M."/>
            <person name="Tulloss R.E."/>
            <person name="Uehling J."/>
            <person name="Grigoriev I.V."/>
            <person name="Vagvolgyi C."/>
            <person name="Papp T."/>
            <person name="Martin F.M."/>
            <person name="Miettinen O."/>
            <person name="Hibbett D.S."/>
            <person name="Nagy L.G."/>
        </authorList>
    </citation>
    <scope>NUCLEOTIDE SEQUENCE [LARGE SCALE GENOMIC DNA]</scope>
    <source>
        <strain evidence="2 3">FP101781</strain>
    </source>
</reference>
<dbReference type="OrthoDB" id="630188at2759"/>
<gene>
    <name evidence="2" type="ORF">FA13DRAFT_1633131</name>
</gene>
<dbReference type="STRING" id="71717.A0A4Y7T326"/>
<comment type="caution">
    <text evidence="2">The sequence shown here is derived from an EMBL/GenBank/DDBJ whole genome shotgun (WGS) entry which is preliminary data.</text>
</comment>
<evidence type="ECO:0000313" key="2">
    <source>
        <dbReference type="EMBL" id="TEB28411.1"/>
    </source>
</evidence>
<accession>A0A4Y7T326</accession>
<proteinExistence type="predicted"/>
<dbReference type="AlphaFoldDB" id="A0A4Y7T326"/>
<dbReference type="Proteomes" id="UP000298030">
    <property type="component" value="Unassembled WGS sequence"/>
</dbReference>
<name>A0A4Y7T326_COPMI</name>
<dbReference type="EMBL" id="QPFP01000032">
    <property type="protein sequence ID" value="TEB28411.1"/>
    <property type="molecule type" value="Genomic_DNA"/>
</dbReference>
<sequence length="510" mass="57509">MLFTQLSGISRRRAVLYTCILASLLLAYHHFAHPKVLTPVAPPPYIPFASRECDPGQPCARTELDALTLDRQGVLTSAGSAGQKLLCSPSGYSDGSWAFRPSPPGTVPDRMRDSLDAIKFAGFEGCASSRQVAWALGADMPEQWDRFPNVTSWDWVPGEDCEGLEPWSKEKMVRHLVQDGGWLLIGDSVTENHFFSLSCLLHPHIIATPNYNNPLVKLTTNRGSFQHLYLNPSSPLASPLYPNPITFPPGFSLSKTPLVTFRRVDILYTKEELVIMHQELHPSFPSSTHLFSGEETHTRSAKEALDLLTAPLPYGNYGTMVVSTGGHWTTTLFSGYRDGTKEGWGVDGVVSFYEHVARRWVWEVQDRLSSEMQKERDVMMDVPGRPGALSSGPSSRKRNVVIRPYLPGHDECREAKGVLKEVMVMEYEKYNWRHIWKYNHILETLLTDREVYPNIHYLSIDRPGRLRPEAHSARDCLHIMTGAGILEGWTRYIWHFVARELGAVSPEVWP</sequence>
<evidence type="ECO:0000313" key="3">
    <source>
        <dbReference type="Proteomes" id="UP000298030"/>
    </source>
</evidence>
<organism evidence="2 3">
    <name type="scientific">Coprinellus micaceus</name>
    <name type="common">Glistening ink-cap mushroom</name>
    <name type="synonym">Coprinus micaceus</name>
    <dbReference type="NCBI Taxonomy" id="71717"/>
    <lineage>
        <taxon>Eukaryota</taxon>
        <taxon>Fungi</taxon>
        <taxon>Dikarya</taxon>
        <taxon>Basidiomycota</taxon>
        <taxon>Agaricomycotina</taxon>
        <taxon>Agaricomycetes</taxon>
        <taxon>Agaricomycetidae</taxon>
        <taxon>Agaricales</taxon>
        <taxon>Agaricineae</taxon>
        <taxon>Psathyrellaceae</taxon>
        <taxon>Coprinellus</taxon>
    </lineage>
</organism>
<evidence type="ECO:0000256" key="1">
    <source>
        <dbReference type="SAM" id="MobiDB-lite"/>
    </source>
</evidence>